<dbReference type="GO" id="GO:0005737">
    <property type="term" value="C:cytoplasm"/>
    <property type="evidence" value="ECO:0007669"/>
    <property type="project" value="TreeGrafter"/>
</dbReference>
<comment type="caution">
    <text evidence="6">The sequence shown here is derived from an EMBL/GenBank/DDBJ whole genome shotgun (WGS) entry which is preliminary data.</text>
</comment>
<accession>A0A642UIG9</accession>
<dbReference type="GO" id="GO:0000824">
    <property type="term" value="F:inositol-1,4,5,6-tetrakisphosphate 3-kinase activity"/>
    <property type="evidence" value="ECO:0007669"/>
    <property type="project" value="TreeGrafter"/>
</dbReference>
<dbReference type="GO" id="GO:0046854">
    <property type="term" value="P:phosphatidylinositol phosphate biosynthetic process"/>
    <property type="evidence" value="ECO:0007669"/>
    <property type="project" value="TreeGrafter"/>
</dbReference>
<feature type="compositionally biased region" description="Basic and acidic residues" evidence="5">
    <location>
        <begin position="451"/>
        <end position="461"/>
    </location>
</feature>
<feature type="region of interest" description="Disordered" evidence="5">
    <location>
        <begin position="292"/>
        <end position="373"/>
    </location>
</feature>
<feature type="compositionally biased region" description="Basic and acidic residues" evidence="5">
    <location>
        <begin position="316"/>
        <end position="328"/>
    </location>
</feature>
<keyword evidence="7" id="KW-1185">Reference proteome</keyword>
<evidence type="ECO:0000256" key="1">
    <source>
        <dbReference type="ARBA" id="ARBA00007374"/>
    </source>
</evidence>
<dbReference type="Proteomes" id="UP000449547">
    <property type="component" value="Unassembled WGS sequence"/>
</dbReference>
<dbReference type="GO" id="GO:0008440">
    <property type="term" value="F:inositol-1,4,5-trisphosphate 3-kinase activity"/>
    <property type="evidence" value="ECO:0007669"/>
    <property type="project" value="TreeGrafter"/>
</dbReference>
<dbReference type="GeneID" id="54782911"/>
<organism evidence="6 7">
    <name type="scientific">Diutina rugosa</name>
    <name type="common">Yeast</name>
    <name type="synonym">Candida rugosa</name>
    <dbReference type="NCBI Taxonomy" id="5481"/>
    <lineage>
        <taxon>Eukaryota</taxon>
        <taxon>Fungi</taxon>
        <taxon>Dikarya</taxon>
        <taxon>Ascomycota</taxon>
        <taxon>Saccharomycotina</taxon>
        <taxon>Pichiomycetes</taxon>
        <taxon>Debaryomycetaceae</taxon>
        <taxon>Diutina</taxon>
    </lineage>
</organism>
<gene>
    <name evidence="6" type="ORF">DIURU_004260</name>
</gene>
<dbReference type="Gene3D" id="3.30.470.160">
    <property type="entry name" value="Inositol polyphosphate kinase"/>
    <property type="match status" value="1"/>
</dbReference>
<dbReference type="InterPro" id="IPR005522">
    <property type="entry name" value="IPK"/>
</dbReference>
<dbReference type="InterPro" id="IPR038286">
    <property type="entry name" value="IPK_sf"/>
</dbReference>
<dbReference type="OrthoDB" id="2573163at2759"/>
<keyword evidence="2 4" id="KW-0808">Transferase</keyword>
<protein>
    <recommendedName>
        <fullName evidence="4">Kinase</fullName>
        <ecNumber evidence="4">2.7.-.-</ecNumber>
    </recommendedName>
</protein>
<feature type="compositionally biased region" description="Low complexity" evidence="5">
    <location>
        <begin position="301"/>
        <end position="313"/>
    </location>
</feature>
<dbReference type="PANTHER" id="PTHR12400">
    <property type="entry name" value="INOSITOL POLYPHOSPHATE KINASE"/>
    <property type="match status" value="1"/>
</dbReference>
<feature type="region of interest" description="Disordered" evidence="5">
    <location>
        <begin position="449"/>
        <end position="485"/>
    </location>
</feature>
<proteinExistence type="inferred from homology"/>
<dbReference type="PANTHER" id="PTHR12400:SF21">
    <property type="entry name" value="KINASE"/>
    <property type="match status" value="1"/>
</dbReference>
<dbReference type="SUPFAM" id="SSF56104">
    <property type="entry name" value="SAICAR synthase-like"/>
    <property type="match status" value="1"/>
</dbReference>
<feature type="region of interest" description="Disordered" evidence="5">
    <location>
        <begin position="1"/>
        <end position="129"/>
    </location>
</feature>
<dbReference type="EC" id="2.7.-.-" evidence="4"/>
<evidence type="ECO:0000256" key="4">
    <source>
        <dbReference type="RuleBase" id="RU363090"/>
    </source>
</evidence>
<dbReference type="GO" id="GO:0032958">
    <property type="term" value="P:inositol phosphate biosynthetic process"/>
    <property type="evidence" value="ECO:0007669"/>
    <property type="project" value="InterPro"/>
</dbReference>
<keyword evidence="3 4" id="KW-0418">Kinase</keyword>
<dbReference type="GO" id="GO:0005634">
    <property type="term" value="C:nucleus"/>
    <property type="evidence" value="ECO:0007669"/>
    <property type="project" value="TreeGrafter"/>
</dbReference>
<evidence type="ECO:0000313" key="6">
    <source>
        <dbReference type="EMBL" id="KAA8899593.1"/>
    </source>
</evidence>
<dbReference type="Pfam" id="PF03770">
    <property type="entry name" value="IPK"/>
    <property type="match status" value="1"/>
</dbReference>
<evidence type="ECO:0000256" key="2">
    <source>
        <dbReference type="ARBA" id="ARBA00022679"/>
    </source>
</evidence>
<dbReference type="OMA" id="HITIPPQ"/>
<evidence type="ECO:0000256" key="3">
    <source>
        <dbReference type="ARBA" id="ARBA00022777"/>
    </source>
</evidence>
<evidence type="ECO:0000313" key="7">
    <source>
        <dbReference type="Proteomes" id="UP000449547"/>
    </source>
</evidence>
<evidence type="ECO:0000256" key="5">
    <source>
        <dbReference type="SAM" id="MobiDB-lite"/>
    </source>
</evidence>
<feature type="region of interest" description="Disordered" evidence="5">
    <location>
        <begin position="397"/>
        <end position="416"/>
    </location>
</feature>
<name>A0A642UIG9_DIURU</name>
<feature type="compositionally biased region" description="Low complexity" evidence="5">
    <location>
        <begin position="51"/>
        <end position="75"/>
    </location>
</feature>
<dbReference type="AlphaFoldDB" id="A0A642UIG9"/>
<dbReference type="RefSeq" id="XP_034010994.1">
    <property type="nucleotide sequence ID" value="XM_034157114.1"/>
</dbReference>
<feature type="compositionally biased region" description="Low complexity" evidence="5">
    <location>
        <begin position="338"/>
        <end position="351"/>
    </location>
</feature>
<dbReference type="EMBL" id="SWFT01000122">
    <property type="protein sequence ID" value="KAA8899593.1"/>
    <property type="molecule type" value="Genomic_DNA"/>
</dbReference>
<comment type="similarity">
    <text evidence="1 4">Belongs to the inositol phosphokinase (IPK) family.</text>
</comment>
<dbReference type="VEuPathDB" id="FungiDB:DIURU_004260"/>
<sequence>MRARQPLPDNMAALDLSESSSSNIQGRKAARSLRYFRAPSTPTTPAPPGAPGTSVVAPAGATATSTTSTTSASDDVVSDTDADILSPLPPSATPAAPAKRSSRSSVEDPISSATYFPHSPQRRGSTSHAQHLTAKIEFDHSDVGATITAVSSSTGSDSPAVAGAGASAITSGTTANTITATSASAVADPSAGAAASVSPTATVITASSPAPRPRPSFSSPVYPLAVELRPFKNKVGGHTAIFSFSKQAVCKALVNRENVFYETVEQHHRELLQFMPKYIGVLNVRYSSMVPENATPGSDPTGGASTGDATSSSLPEEVHRALLTRDVDIPEIDMGEGATSKTAAPSATPSAPAAPPAPLAQVASSPSTNPEVVLDDNKHMIPNSLWKHYSSSLPSPQHFNCDDDDDSLHSTGDGSTTINTDFQARVLQEVFQPLHTPQSQDDIFAMDEVDDQHGNGDDHPSNDTTPPTGVAPVASAPGATPVGAASPVLRKHTRFERYILLEDLTCDMEYPCVLDLKMGTRQYGIEASPSKQRSQRRKCRQTTSRELGVRVCGLQVYTLKPAPAASEEDRASALAEDTAKEAPEVHCLVRDKYFGRRIRVGAEFAKTLARYLYNGNDTWSVLVKLPRLVAQLHELREICIGLKGYRLYGSSILLMHDAARPEVAKLKIIDFAQSVIAEPSPMGLRHITIPPQHPDTYDKGYVRGLDSLIVYFSTIFSILTGHPFTSPASASRFLETHRQAYGGPCRWLDGYAERRDDCIDPRDVNDPHDPFNITYTVENEDSDVSD</sequence>
<reference evidence="6 7" key="1">
    <citation type="submission" date="2019-07" db="EMBL/GenBank/DDBJ databases">
        <title>Genome assembly of two rare yeast pathogens: Diutina rugosa and Trichomonascus ciferrii.</title>
        <authorList>
            <person name="Mixao V."/>
            <person name="Saus E."/>
            <person name="Hansen A."/>
            <person name="Lass-Flor C."/>
            <person name="Gabaldon T."/>
        </authorList>
    </citation>
    <scope>NUCLEOTIDE SEQUENCE [LARGE SCALE GENOMIC DNA]</scope>
    <source>
        <strain evidence="6 7">CBS 613</strain>
    </source>
</reference>